<keyword evidence="1" id="KW-0472">Membrane</keyword>
<feature type="transmembrane region" description="Helical" evidence="1">
    <location>
        <begin position="18"/>
        <end position="42"/>
    </location>
</feature>
<evidence type="ECO:0000313" key="4">
    <source>
        <dbReference type="Proteomes" id="UP000178985"/>
    </source>
</evidence>
<dbReference type="Proteomes" id="UP000178985">
    <property type="component" value="Unassembled WGS sequence"/>
</dbReference>
<accession>A0A1F6V1K2</accession>
<dbReference type="Pfam" id="PF03703">
    <property type="entry name" value="bPH_2"/>
    <property type="match status" value="1"/>
</dbReference>
<sequence length="179" mass="20604">MITLDENEKLIAVFRKHIFYVIVEICGLVLVAFIPLVAHAIFRPIIFPNPAPSSIYFFLFLYFLFLAILWVIGFMMWTDYYLDMWVLTDKKLIDVEQKGLFSREISSMRLDKIQDVKSEVSGLIHTFLGIGNVHVQTAGSEKEFVIPNAKNPNKVKEQILSAHNSQVEAVQIVRIENML</sequence>
<proteinExistence type="predicted"/>
<feature type="domain" description="YdbS-like PH" evidence="2">
    <location>
        <begin position="87"/>
        <end position="159"/>
    </location>
</feature>
<evidence type="ECO:0000256" key="1">
    <source>
        <dbReference type="SAM" id="Phobius"/>
    </source>
</evidence>
<dbReference type="InterPro" id="IPR005182">
    <property type="entry name" value="YdbS-like_PH"/>
</dbReference>
<dbReference type="AlphaFoldDB" id="A0A1F6V1K2"/>
<gene>
    <name evidence="3" type="ORF">A2733_01730</name>
</gene>
<comment type="caution">
    <text evidence="3">The sequence shown here is derived from an EMBL/GenBank/DDBJ whole genome shotgun (WGS) entry which is preliminary data.</text>
</comment>
<feature type="transmembrane region" description="Helical" evidence="1">
    <location>
        <begin position="54"/>
        <end position="77"/>
    </location>
</feature>
<reference evidence="3 4" key="1">
    <citation type="journal article" date="2016" name="Nat. Commun.">
        <title>Thousands of microbial genomes shed light on interconnected biogeochemical processes in an aquifer system.</title>
        <authorList>
            <person name="Anantharaman K."/>
            <person name="Brown C.T."/>
            <person name="Hug L.A."/>
            <person name="Sharon I."/>
            <person name="Castelle C.J."/>
            <person name="Probst A.J."/>
            <person name="Thomas B.C."/>
            <person name="Singh A."/>
            <person name="Wilkins M.J."/>
            <person name="Karaoz U."/>
            <person name="Brodie E.L."/>
            <person name="Williams K.H."/>
            <person name="Hubbard S.S."/>
            <person name="Banfield J.F."/>
        </authorList>
    </citation>
    <scope>NUCLEOTIDE SEQUENCE [LARGE SCALE GENOMIC DNA]</scope>
</reference>
<organism evidence="3 4">
    <name type="scientific">Candidatus Nomurabacteria bacterium RIFCSPHIGHO2_01_FULL_40_20</name>
    <dbReference type="NCBI Taxonomy" id="1801738"/>
    <lineage>
        <taxon>Bacteria</taxon>
        <taxon>Candidatus Nomuraibacteriota</taxon>
    </lineage>
</organism>
<dbReference type="PANTHER" id="PTHR37938:SF1">
    <property type="entry name" value="BLL0215 PROTEIN"/>
    <property type="match status" value="1"/>
</dbReference>
<evidence type="ECO:0000259" key="2">
    <source>
        <dbReference type="Pfam" id="PF03703"/>
    </source>
</evidence>
<keyword evidence="1" id="KW-0812">Transmembrane</keyword>
<keyword evidence="1" id="KW-1133">Transmembrane helix</keyword>
<evidence type="ECO:0000313" key="3">
    <source>
        <dbReference type="EMBL" id="OGI63547.1"/>
    </source>
</evidence>
<dbReference type="EMBL" id="MFTO01000017">
    <property type="protein sequence ID" value="OGI63547.1"/>
    <property type="molecule type" value="Genomic_DNA"/>
</dbReference>
<dbReference type="PANTHER" id="PTHR37938">
    <property type="entry name" value="BLL0215 PROTEIN"/>
    <property type="match status" value="1"/>
</dbReference>
<protein>
    <recommendedName>
        <fullName evidence="2">YdbS-like PH domain-containing protein</fullName>
    </recommendedName>
</protein>
<name>A0A1F6V1K2_9BACT</name>